<gene>
    <name evidence="2" type="ORF">GCM10011532_14130</name>
</gene>
<evidence type="ECO:0000313" key="3">
    <source>
        <dbReference type="Proteomes" id="UP000605733"/>
    </source>
</evidence>
<dbReference type="Proteomes" id="UP000605733">
    <property type="component" value="Unassembled WGS sequence"/>
</dbReference>
<name>A0ABQ1WL37_9FLAO</name>
<reference evidence="3" key="1">
    <citation type="journal article" date="2019" name="Int. J. Syst. Evol. Microbiol.">
        <title>The Global Catalogue of Microorganisms (GCM) 10K type strain sequencing project: providing services to taxonomists for standard genome sequencing and annotation.</title>
        <authorList>
            <consortium name="The Broad Institute Genomics Platform"/>
            <consortium name="The Broad Institute Genome Sequencing Center for Infectious Disease"/>
            <person name="Wu L."/>
            <person name="Ma J."/>
        </authorList>
    </citation>
    <scope>NUCLEOTIDE SEQUENCE [LARGE SCALE GENOMIC DNA]</scope>
    <source>
        <strain evidence="3">CGMCC 1.15422</strain>
    </source>
</reference>
<dbReference type="RefSeq" id="WP_011710940.1">
    <property type="nucleotide sequence ID" value="NZ_BMIX01000002.1"/>
</dbReference>
<protein>
    <recommendedName>
        <fullName evidence="4">Lipoprotein</fullName>
    </recommendedName>
</protein>
<feature type="compositionally biased region" description="Polar residues" evidence="1">
    <location>
        <begin position="180"/>
        <end position="190"/>
    </location>
</feature>
<comment type="caution">
    <text evidence="2">The sequence shown here is derived from an EMBL/GenBank/DDBJ whole genome shotgun (WGS) entry which is preliminary data.</text>
</comment>
<feature type="region of interest" description="Disordered" evidence="1">
    <location>
        <begin position="170"/>
        <end position="190"/>
    </location>
</feature>
<proteinExistence type="predicted"/>
<dbReference type="EMBL" id="BMIX01000002">
    <property type="protein sequence ID" value="GGG31847.1"/>
    <property type="molecule type" value="Genomic_DNA"/>
</dbReference>
<evidence type="ECO:0008006" key="4">
    <source>
        <dbReference type="Google" id="ProtNLM"/>
    </source>
</evidence>
<dbReference type="PROSITE" id="PS51257">
    <property type="entry name" value="PROKAR_LIPOPROTEIN"/>
    <property type="match status" value="1"/>
</dbReference>
<evidence type="ECO:0000256" key="1">
    <source>
        <dbReference type="SAM" id="MobiDB-lite"/>
    </source>
</evidence>
<sequence length="190" mass="21740">MKNLIYFILILAVVSCKTEQNGENSIKNEMDTTAFQKKMKIEKTPLTLEPEARKYALNWVEFITAQNEVRRLENSTINEVMNSAPAIAQIMESLKNSVPDSLKSVAVESRLNVVNTKAQLLKQYSGKQEPDAGDISQTTEELHLEFTNLKLQMNEIFLKSLEEFEKELDEFEKMEREQDSISADSITTQN</sequence>
<evidence type="ECO:0000313" key="2">
    <source>
        <dbReference type="EMBL" id="GGG31847.1"/>
    </source>
</evidence>
<accession>A0ABQ1WL37</accession>
<keyword evidence="3" id="KW-1185">Reference proteome</keyword>
<organism evidence="2 3">
    <name type="scientific">Christiangramia forsetii</name>
    <dbReference type="NCBI Taxonomy" id="411153"/>
    <lineage>
        <taxon>Bacteria</taxon>
        <taxon>Pseudomonadati</taxon>
        <taxon>Bacteroidota</taxon>
        <taxon>Flavobacteriia</taxon>
        <taxon>Flavobacteriales</taxon>
        <taxon>Flavobacteriaceae</taxon>
        <taxon>Christiangramia</taxon>
    </lineage>
</organism>